<keyword evidence="6" id="KW-1185">Reference proteome</keyword>
<dbReference type="Pfam" id="PF00079">
    <property type="entry name" value="Serpin"/>
    <property type="match status" value="1"/>
</dbReference>
<dbReference type="AlphaFoldDB" id="A0A1S4F3Y8"/>
<dbReference type="OrthoDB" id="7757396at2759"/>
<dbReference type="EnsemblMetazoa" id="AAEL003182-RA">
    <property type="protein sequence ID" value="AAEL003182-PA"/>
    <property type="gene ID" value="AAEL003182"/>
</dbReference>
<dbReference type="InterPro" id="IPR042178">
    <property type="entry name" value="Serpin_sf_1"/>
</dbReference>
<keyword evidence="2" id="KW-0646">Protease inhibitor</keyword>
<dbReference type="Gene3D" id="2.30.39.10">
    <property type="entry name" value="Alpha-1-antitrypsin, domain 1"/>
    <property type="match status" value="1"/>
</dbReference>
<dbReference type="InterPro" id="IPR000215">
    <property type="entry name" value="Serpin_fam"/>
</dbReference>
<dbReference type="InterPro" id="IPR042185">
    <property type="entry name" value="Serpin_sf_2"/>
</dbReference>
<dbReference type="InParanoid" id="A0A1S4F3Y8"/>
<gene>
    <name evidence="5" type="primary">5577495</name>
</gene>
<name>A0A1S4F3Y8_AEDAE</name>
<proteinExistence type="inferred from homology"/>
<dbReference type="PANTHER" id="PTHR11461:SF211">
    <property type="entry name" value="GH10112P-RELATED"/>
    <property type="match status" value="1"/>
</dbReference>
<dbReference type="VEuPathDB" id="VectorBase:AAEL003182"/>
<dbReference type="GO" id="GO:0004867">
    <property type="term" value="F:serine-type endopeptidase inhibitor activity"/>
    <property type="evidence" value="ECO:0007669"/>
    <property type="project" value="UniProtKB-KW"/>
</dbReference>
<comment type="similarity">
    <text evidence="1">Belongs to the serpin family.</text>
</comment>
<feature type="domain" description="Serpin" evidence="4">
    <location>
        <begin position="60"/>
        <end position="394"/>
    </location>
</feature>
<evidence type="ECO:0000256" key="1">
    <source>
        <dbReference type="ARBA" id="ARBA00009500"/>
    </source>
</evidence>
<protein>
    <recommendedName>
        <fullName evidence="4">Serpin domain-containing protein</fullName>
    </recommendedName>
</protein>
<dbReference type="Proteomes" id="UP000008820">
    <property type="component" value="Chromosome 1"/>
</dbReference>
<dbReference type="InterPro" id="IPR023796">
    <property type="entry name" value="Serpin_dom"/>
</dbReference>
<evidence type="ECO:0000256" key="3">
    <source>
        <dbReference type="ARBA" id="ARBA00022900"/>
    </source>
</evidence>
<evidence type="ECO:0000259" key="4">
    <source>
        <dbReference type="Pfam" id="PF00079"/>
    </source>
</evidence>
<dbReference type="Gene3D" id="3.30.497.10">
    <property type="entry name" value="Antithrombin, subunit I, domain 2"/>
    <property type="match status" value="1"/>
</dbReference>
<reference evidence="5 6" key="1">
    <citation type="submission" date="2017-06" db="EMBL/GenBank/DDBJ databases">
        <title>Aedes aegypti genome working group (AGWG) sequencing and assembly.</title>
        <authorList>
            <consortium name="Aedes aegypti Genome Working Group (AGWG)"/>
            <person name="Matthews B.J."/>
        </authorList>
    </citation>
    <scope>NUCLEOTIDE SEQUENCE [LARGE SCALE GENOMIC DNA]</scope>
    <source>
        <strain evidence="5 6">LVP_AGWG</strain>
    </source>
</reference>
<evidence type="ECO:0000313" key="5">
    <source>
        <dbReference type="EnsemblMetazoa" id="AAEL003182-PA"/>
    </source>
</evidence>
<dbReference type="InterPro" id="IPR036186">
    <property type="entry name" value="Serpin_sf"/>
</dbReference>
<dbReference type="SUPFAM" id="SSF56574">
    <property type="entry name" value="Serpins"/>
    <property type="match status" value="1"/>
</dbReference>
<organism evidence="5 6">
    <name type="scientific">Aedes aegypti</name>
    <name type="common">Yellowfever mosquito</name>
    <name type="synonym">Culex aegypti</name>
    <dbReference type="NCBI Taxonomy" id="7159"/>
    <lineage>
        <taxon>Eukaryota</taxon>
        <taxon>Metazoa</taxon>
        <taxon>Ecdysozoa</taxon>
        <taxon>Arthropoda</taxon>
        <taxon>Hexapoda</taxon>
        <taxon>Insecta</taxon>
        <taxon>Pterygota</taxon>
        <taxon>Neoptera</taxon>
        <taxon>Endopterygota</taxon>
        <taxon>Diptera</taxon>
        <taxon>Nematocera</taxon>
        <taxon>Culicoidea</taxon>
        <taxon>Culicidae</taxon>
        <taxon>Culicinae</taxon>
        <taxon>Aedini</taxon>
        <taxon>Aedes</taxon>
        <taxon>Stegomyia</taxon>
    </lineage>
</organism>
<evidence type="ECO:0000256" key="2">
    <source>
        <dbReference type="ARBA" id="ARBA00022690"/>
    </source>
</evidence>
<dbReference type="PANTHER" id="PTHR11461">
    <property type="entry name" value="SERINE PROTEASE INHIBITOR, SERPIN"/>
    <property type="match status" value="1"/>
</dbReference>
<sequence length="418" mass="47106">MCSTGFCLVFFLAQVVFQMNYSEQQTTVVMENGAISESEINVDKVMKQYILKFYTKRFVEGQNLVVAPLLTFRVFMSLYKAMDASAKFDLHSLLGIQQDTSVEKMSEIEAFANKHTLPVDEKQISVETRLYYDKSIGNARSVLTAKSLKPIGTSFSDKRAFCEKVNSWIRNVPIKGTDNLIHDYDLNNETQAFVAGALSIDWNTQLKSSTDQKGFQGENVKFLEGSISAGYAKLDNLKVEVVELISDKVDGVKLWLIMPDRASSIKDFNDQLSVESIRQIENGLTAQKVDVSLALPMVTIEYNSQEDAYVTEVFEVFSSLFTKPSVKLVDGKDDLYVIKNFLMKCILRFVESDASADSKAQSTGMLVKFDRPFVMMMLSKEGNVPILLANYFSPTDKLRALEAKERRLKAEANEHLDL</sequence>
<reference evidence="5" key="2">
    <citation type="submission" date="2020-05" db="UniProtKB">
        <authorList>
            <consortium name="EnsemblMetazoa"/>
        </authorList>
    </citation>
    <scope>IDENTIFICATION</scope>
    <source>
        <strain evidence="5">LVP_AGWG</strain>
    </source>
</reference>
<accession>A0A1S4F3Y8</accession>
<dbReference type="GO" id="GO:0005615">
    <property type="term" value="C:extracellular space"/>
    <property type="evidence" value="ECO:0007669"/>
    <property type="project" value="InterPro"/>
</dbReference>
<evidence type="ECO:0000313" key="6">
    <source>
        <dbReference type="Proteomes" id="UP000008820"/>
    </source>
</evidence>
<keyword evidence="3" id="KW-0722">Serine protease inhibitor</keyword>
<dbReference type="SMR" id="A0A1S4F3Y8"/>